<dbReference type="Proteomes" id="UP001432222">
    <property type="component" value="Chromosome"/>
</dbReference>
<evidence type="ECO:0000256" key="1">
    <source>
        <dbReference type="SAM" id="Phobius"/>
    </source>
</evidence>
<reference evidence="2" key="1">
    <citation type="submission" date="2022-10" db="EMBL/GenBank/DDBJ databases">
        <title>The complete genomes of actinobacterial strains from the NBC collection.</title>
        <authorList>
            <person name="Joergensen T.S."/>
            <person name="Alvarez Arevalo M."/>
            <person name="Sterndorff E.B."/>
            <person name="Faurdal D."/>
            <person name="Vuksanovic O."/>
            <person name="Mourched A.-S."/>
            <person name="Charusanti P."/>
            <person name="Shaw S."/>
            <person name="Blin K."/>
            <person name="Weber T."/>
        </authorList>
    </citation>
    <scope>NUCLEOTIDE SEQUENCE</scope>
    <source>
        <strain evidence="2">NBC_00222</strain>
    </source>
</reference>
<protein>
    <submittedName>
        <fullName evidence="2">Uncharacterized protein</fullName>
    </submittedName>
</protein>
<evidence type="ECO:0000313" key="2">
    <source>
        <dbReference type="EMBL" id="WUQ87425.1"/>
    </source>
</evidence>
<proteinExistence type="predicted"/>
<feature type="transmembrane region" description="Helical" evidence="1">
    <location>
        <begin position="28"/>
        <end position="50"/>
    </location>
</feature>
<sequence length="92" mass="9829">MDLITYKAQDTGPDAPAHPSPAHRAWHWLCSLSPTAVVFLVGLSIGLGAIGTQASLTWLVIFSIVWGVTVLVLVGVVARWATPGRGRHRMAT</sequence>
<evidence type="ECO:0000313" key="3">
    <source>
        <dbReference type="Proteomes" id="UP001432222"/>
    </source>
</evidence>
<organism evidence="2 3">
    <name type="scientific">Kitasatospora purpeofusca</name>
    <dbReference type="NCBI Taxonomy" id="67352"/>
    <lineage>
        <taxon>Bacteria</taxon>
        <taxon>Bacillati</taxon>
        <taxon>Actinomycetota</taxon>
        <taxon>Actinomycetes</taxon>
        <taxon>Kitasatosporales</taxon>
        <taxon>Streptomycetaceae</taxon>
        <taxon>Kitasatospora</taxon>
    </lineage>
</organism>
<keyword evidence="3" id="KW-1185">Reference proteome</keyword>
<feature type="transmembrane region" description="Helical" evidence="1">
    <location>
        <begin position="56"/>
        <end position="81"/>
    </location>
</feature>
<accession>A0ABZ1U968</accession>
<dbReference type="EMBL" id="CP108110">
    <property type="protein sequence ID" value="WUQ87425.1"/>
    <property type="molecule type" value="Genomic_DNA"/>
</dbReference>
<gene>
    <name evidence="2" type="ORF">OHA16_33335</name>
</gene>
<dbReference type="RefSeq" id="WP_328957983.1">
    <property type="nucleotide sequence ID" value="NZ_CP108110.1"/>
</dbReference>
<keyword evidence="1" id="KW-0812">Transmembrane</keyword>
<keyword evidence="1" id="KW-0472">Membrane</keyword>
<name>A0ABZ1U968_9ACTN</name>
<keyword evidence="1" id="KW-1133">Transmembrane helix</keyword>